<dbReference type="AlphaFoldDB" id="A0A166FC35"/>
<dbReference type="EMBL" id="KV417591">
    <property type="protein sequence ID" value="KZP16645.1"/>
    <property type="molecule type" value="Genomic_DNA"/>
</dbReference>
<reference evidence="1 2" key="1">
    <citation type="journal article" date="2016" name="Mol. Biol. Evol.">
        <title>Comparative Genomics of Early-Diverging Mushroom-Forming Fungi Provides Insights into the Origins of Lignocellulose Decay Capabilities.</title>
        <authorList>
            <person name="Nagy L.G."/>
            <person name="Riley R."/>
            <person name="Tritt A."/>
            <person name="Adam C."/>
            <person name="Daum C."/>
            <person name="Floudas D."/>
            <person name="Sun H."/>
            <person name="Yadav J.S."/>
            <person name="Pangilinan J."/>
            <person name="Larsson K.H."/>
            <person name="Matsuura K."/>
            <person name="Barry K."/>
            <person name="Labutti K."/>
            <person name="Kuo R."/>
            <person name="Ohm R.A."/>
            <person name="Bhattacharya S.S."/>
            <person name="Shirouzu T."/>
            <person name="Yoshinaga Y."/>
            <person name="Martin F.M."/>
            <person name="Grigoriev I.V."/>
            <person name="Hibbett D.S."/>
        </authorList>
    </citation>
    <scope>NUCLEOTIDE SEQUENCE [LARGE SCALE GENOMIC DNA]</scope>
    <source>
        <strain evidence="1 2">CBS 109695</strain>
    </source>
</reference>
<proteinExistence type="predicted"/>
<evidence type="ECO:0000313" key="2">
    <source>
        <dbReference type="Proteomes" id="UP000076532"/>
    </source>
</evidence>
<name>A0A166FC35_9AGAM</name>
<protein>
    <submittedName>
        <fullName evidence="1">Uncharacterized protein</fullName>
    </submittedName>
</protein>
<evidence type="ECO:0000313" key="1">
    <source>
        <dbReference type="EMBL" id="KZP16645.1"/>
    </source>
</evidence>
<sequence>MDLDGHWLFVLLGKSRRLHPGTLLISRGSFVGAMVKWIRDRFKALSRYARRNIRTEDTQQMGGLEEGPTEGVENTFAPPSINVAPLASSVEQLEQMDTGNTASADAMMGEHSESALFVCCWSYDKMLKLVQLNANQVFSRNLKSEVKWTGIYLA</sequence>
<organism evidence="1 2">
    <name type="scientific">Athelia psychrophila</name>
    <dbReference type="NCBI Taxonomy" id="1759441"/>
    <lineage>
        <taxon>Eukaryota</taxon>
        <taxon>Fungi</taxon>
        <taxon>Dikarya</taxon>
        <taxon>Basidiomycota</taxon>
        <taxon>Agaricomycotina</taxon>
        <taxon>Agaricomycetes</taxon>
        <taxon>Agaricomycetidae</taxon>
        <taxon>Atheliales</taxon>
        <taxon>Atheliaceae</taxon>
        <taxon>Athelia</taxon>
    </lineage>
</organism>
<gene>
    <name evidence="1" type="ORF">FIBSPDRAFT_894918</name>
</gene>
<dbReference type="Proteomes" id="UP000076532">
    <property type="component" value="Unassembled WGS sequence"/>
</dbReference>
<accession>A0A166FC35</accession>
<keyword evidence="2" id="KW-1185">Reference proteome</keyword>